<comment type="subcellular location">
    <subcellularLocation>
        <location evidence="1">Cell membrane</location>
        <topology evidence="1">Multi-pass membrane protein</topology>
    </subcellularLocation>
</comment>
<feature type="transmembrane region" description="Helical" evidence="8">
    <location>
        <begin position="30"/>
        <end position="52"/>
    </location>
</feature>
<dbReference type="Proteomes" id="UP000651057">
    <property type="component" value="Unassembled WGS sequence"/>
</dbReference>
<dbReference type="GO" id="GO:0042121">
    <property type="term" value="P:alginic acid biosynthetic process"/>
    <property type="evidence" value="ECO:0007669"/>
    <property type="project" value="InterPro"/>
</dbReference>
<comment type="caution">
    <text evidence="9">The sequence shown here is derived from an EMBL/GenBank/DDBJ whole genome shotgun (WGS) entry which is preliminary data.</text>
</comment>
<feature type="transmembrane region" description="Helical" evidence="8">
    <location>
        <begin position="305"/>
        <end position="322"/>
    </location>
</feature>
<keyword evidence="10" id="KW-1185">Reference proteome</keyword>
<proteinExistence type="inferred from homology"/>
<dbReference type="GO" id="GO:0016746">
    <property type="term" value="F:acyltransferase activity"/>
    <property type="evidence" value="ECO:0007669"/>
    <property type="project" value="UniProtKB-KW"/>
</dbReference>
<evidence type="ECO:0000256" key="2">
    <source>
        <dbReference type="ARBA" id="ARBA00010323"/>
    </source>
</evidence>
<protein>
    <submittedName>
        <fullName evidence="9">MBOAT family protein</fullName>
    </submittedName>
</protein>
<evidence type="ECO:0000313" key="10">
    <source>
        <dbReference type="Proteomes" id="UP000651057"/>
    </source>
</evidence>
<evidence type="ECO:0000256" key="6">
    <source>
        <dbReference type="ARBA" id="ARBA00023136"/>
    </source>
</evidence>
<keyword evidence="5 8" id="KW-1133">Transmembrane helix</keyword>
<dbReference type="PANTHER" id="PTHR13285:SF18">
    <property type="entry name" value="PROTEIN-CYSTEINE N-PALMITOYLTRANSFERASE RASP"/>
    <property type="match status" value="1"/>
</dbReference>
<evidence type="ECO:0000256" key="8">
    <source>
        <dbReference type="SAM" id="Phobius"/>
    </source>
</evidence>
<dbReference type="PIRSF" id="PIRSF016636">
    <property type="entry name" value="AlgI_DltB"/>
    <property type="match status" value="1"/>
</dbReference>
<gene>
    <name evidence="9" type="ORF">JJQ60_03470</name>
</gene>
<evidence type="ECO:0000256" key="5">
    <source>
        <dbReference type="ARBA" id="ARBA00022989"/>
    </source>
</evidence>
<dbReference type="RefSeq" id="WP_201916645.1">
    <property type="nucleotide sequence ID" value="NZ_BAABAX010000021.1"/>
</dbReference>
<evidence type="ECO:0000256" key="4">
    <source>
        <dbReference type="ARBA" id="ARBA00022692"/>
    </source>
</evidence>
<feature type="transmembrane region" description="Helical" evidence="8">
    <location>
        <begin position="411"/>
        <end position="429"/>
    </location>
</feature>
<dbReference type="Pfam" id="PF03062">
    <property type="entry name" value="MBOAT"/>
    <property type="match status" value="1"/>
</dbReference>
<organism evidence="9 10">
    <name type="scientific">Aquimarina mytili</name>
    <dbReference type="NCBI Taxonomy" id="874423"/>
    <lineage>
        <taxon>Bacteria</taxon>
        <taxon>Pseudomonadati</taxon>
        <taxon>Bacteroidota</taxon>
        <taxon>Flavobacteriia</taxon>
        <taxon>Flavobacteriales</taxon>
        <taxon>Flavobacteriaceae</taxon>
        <taxon>Aquimarina</taxon>
    </lineage>
</organism>
<dbReference type="AlphaFoldDB" id="A0A936ZMW2"/>
<reference evidence="9" key="1">
    <citation type="submission" date="2021-01" db="EMBL/GenBank/DDBJ databases">
        <authorList>
            <person name="Zhong Y.L."/>
        </authorList>
    </citation>
    <scope>NUCLEOTIDE SEQUENCE</scope>
    <source>
        <strain evidence="9">KCTC 23302</strain>
    </source>
</reference>
<evidence type="ECO:0000256" key="3">
    <source>
        <dbReference type="ARBA" id="ARBA00022475"/>
    </source>
</evidence>
<dbReference type="InterPro" id="IPR004299">
    <property type="entry name" value="MBOAT_fam"/>
</dbReference>
<name>A0A936ZMW2_9FLAO</name>
<dbReference type="EMBL" id="JAERQJ010000001">
    <property type="protein sequence ID" value="MBL0682559.1"/>
    <property type="molecule type" value="Genomic_DNA"/>
</dbReference>
<dbReference type="InterPro" id="IPR028362">
    <property type="entry name" value="AlgI"/>
</dbReference>
<keyword evidence="6 7" id="KW-0472">Membrane</keyword>
<feature type="transmembrane region" description="Helical" evidence="8">
    <location>
        <begin position="441"/>
        <end position="462"/>
    </location>
</feature>
<dbReference type="GO" id="GO:0005886">
    <property type="term" value="C:plasma membrane"/>
    <property type="evidence" value="ECO:0007669"/>
    <property type="project" value="UniProtKB-SubCell"/>
</dbReference>
<dbReference type="InterPro" id="IPR051085">
    <property type="entry name" value="MB_O-acyltransferase"/>
</dbReference>
<keyword evidence="4 8" id="KW-0812">Transmembrane</keyword>
<dbReference type="PANTHER" id="PTHR13285">
    <property type="entry name" value="ACYLTRANSFERASE"/>
    <property type="match status" value="1"/>
</dbReference>
<feature type="transmembrane region" description="Helical" evidence="8">
    <location>
        <begin position="72"/>
        <end position="91"/>
    </location>
</feature>
<dbReference type="PIRSF" id="PIRSF500217">
    <property type="entry name" value="AlgI"/>
    <property type="match status" value="1"/>
</dbReference>
<accession>A0A936ZMW2</accession>
<feature type="transmembrane region" description="Helical" evidence="8">
    <location>
        <begin position="6"/>
        <end position="23"/>
    </location>
</feature>
<keyword evidence="7" id="KW-0012">Acyltransferase</keyword>
<keyword evidence="3 7" id="KW-1003">Cell membrane</keyword>
<comment type="similarity">
    <text evidence="2 7">Belongs to the membrane-bound acyltransferase family.</text>
</comment>
<evidence type="ECO:0000313" key="9">
    <source>
        <dbReference type="EMBL" id="MBL0682559.1"/>
    </source>
</evidence>
<sequence length="470" mass="54479">MVFSSAYFLLLFFPLTLLLYFIVPKKYRNLVLLVASLYFYTYGEKFLVLVMIFSTLVDYKCGILIEEGKRKLGLRISILTNLITLGIFKYFNFAIDNLYNLLEALNINGESLHNIPEIVLPLGISFYVFQTMSYTIDVYRGNVKADRSLLEFATYVTMFPQLVAGPIVRYIDIQREIADREVSLFGFAKGLERFTIGLTKKMIIANTFASTADIIFTESGGGFSTLNAWLGVIAYSFQIYYDFSGYSDMAIGLGKMFGFNFLENFNYPYISKSIQEFWRRWHISLSTWFRDYLYIPLGGNRKGKYRTYLNLFIVFLVTGLWHGAEWTFVIWGLYHGAFIIIEKVGFDKILKKTWAPIQHLYALLIVNVGWALFRADDFGSSIAYLKTMFVYTEGNETVNDFIAYFNSTNELVFTTILALIFAVPTYPYLEARMRNRNFLILRYFAIIAMLLLCIVYIAAGSYNPFIYFRF</sequence>
<keyword evidence="7" id="KW-0808">Transferase</keyword>
<evidence type="ECO:0000256" key="1">
    <source>
        <dbReference type="ARBA" id="ARBA00004651"/>
    </source>
</evidence>
<dbReference type="InterPro" id="IPR024194">
    <property type="entry name" value="Ac/AlaTfrase_AlgI/DltB"/>
</dbReference>
<evidence type="ECO:0000256" key="7">
    <source>
        <dbReference type="PIRNR" id="PIRNR016636"/>
    </source>
</evidence>